<dbReference type="EMBL" id="KV427715">
    <property type="protein sequence ID" value="KZS99794.1"/>
    <property type="molecule type" value="Genomic_DNA"/>
</dbReference>
<protein>
    <submittedName>
        <fullName evidence="2">Uncharacterized protein</fullName>
    </submittedName>
</protein>
<name>A0A165AWL1_9APHY</name>
<dbReference type="GeneID" id="63830623"/>
<dbReference type="GO" id="GO:0005739">
    <property type="term" value="C:mitochondrion"/>
    <property type="evidence" value="ECO:0007669"/>
    <property type="project" value="TreeGrafter"/>
</dbReference>
<reference evidence="2 3" key="1">
    <citation type="journal article" date="2016" name="Mol. Biol. Evol.">
        <title>Comparative Genomics of Early-Diverging Mushroom-Forming Fungi Provides Insights into the Origins of Lignocellulose Decay Capabilities.</title>
        <authorList>
            <person name="Nagy L.G."/>
            <person name="Riley R."/>
            <person name="Tritt A."/>
            <person name="Adam C."/>
            <person name="Daum C."/>
            <person name="Floudas D."/>
            <person name="Sun H."/>
            <person name="Yadav J.S."/>
            <person name="Pangilinan J."/>
            <person name="Larsson K.H."/>
            <person name="Matsuura K."/>
            <person name="Barry K."/>
            <person name="Labutti K."/>
            <person name="Kuo R."/>
            <person name="Ohm R.A."/>
            <person name="Bhattacharya S.S."/>
            <person name="Shirouzu T."/>
            <person name="Yoshinaga Y."/>
            <person name="Martin F.M."/>
            <person name="Grigoriev I.V."/>
            <person name="Hibbett D.S."/>
        </authorList>
    </citation>
    <scope>NUCLEOTIDE SEQUENCE [LARGE SCALE GENOMIC DNA]</scope>
    <source>
        <strain evidence="2 3">93-53</strain>
    </source>
</reference>
<dbReference type="PANTHER" id="PTHR43160:SF3">
    <property type="entry name" value="ACONITATE HYDRATASE, MITOCHONDRIAL"/>
    <property type="match status" value="1"/>
</dbReference>
<gene>
    <name evidence="2" type="ORF">LAESUDRAFT_765191</name>
</gene>
<dbReference type="Proteomes" id="UP000076871">
    <property type="component" value="Unassembled WGS sequence"/>
</dbReference>
<organism evidence="2 3">
    <name type="scientific">Laetiporus sulphureus 93-53</name>
    <dbReference type="NCBI Taxonomy" id="1314785"/>
    <lineage>
        <taxon>Eukaryota</taxon>
        <taxon>Fungi</taxon>
        <taxon>Dikarya</taxon>
        <taxon>Basidiomycota</taxon>
        <taxon>Agaricomycotina</taxon>
        <taxon>Agaricomycetes</taxon>
        <taxon>Polyporales</taxon>
        <taxon>Laetiporus</taxon>
    </lineage>
</organism>
<sequence>MASHSKFSNSTGKELPPKEQKPRQNTFKPPPKDRASIEVTVDAKSNHLQMLKPLHALGLNGSKDEILLAHSFNKGQIEWFKVGSALNLMATHMKAKVQQ</sequence>
<dbReference type="RefSeq" id="XP_040757535.1">
    <property type="nucleotide sequence ID" value="XM_040913595.1"/>
</dbReference>
<dbReference type="GO" id="GO:0003994">
    <property type="term" value="F:aconitate hydratase activity"/>
    <property type="evidence" value="ECO:0007669"/>
    <property type="project" value="TreeGrafter"/>
</dbReference>
<dbReference type="PANTHER" id="PTHR43160">
    <property type="entry name" value="ACONITATE HYDRATASE B"/>
    <property type="match status" value="1"/>
</dbReference>
<dbReference type="AlphaFoldDB" id="A0A165AWL1"/>
<proteinExistence type="predicted"/>
<evidence type="ECO:0000313" key="2">
    <source>
        <dbReference type="EMBL" id="KZS99794.1"/>
    </source>
</evidence>
<accession>A0A165AWL1</accession>
<feature type="compositionally biased region" description="Polar residues" evidence="1">
    <location>
        <begin position="1"/>
        <end position="12"/>
    </location>
</feature>
<evidence type="ECO:0000313" key="3">
    <source>
        <dbReference type="Proteomes" id="UP000076871"/>
    </source>
</evidence>
<dbReference type="InParanoid" id="A0A165AWL1"/>
<evidence type="ECO:0000256" key="1">
    <source>
        <dbReference type="SAM" id="MobiDB-lite"/>
    </source>
</evidence>
<dbReference type="InterPro" id="IPR050926">
    <property type="entry name" value="Aconitase/IPM_isomerase"/>
</dbReference>
<dbReference type="OrthoDB" id="2142097at2759"/>
<dbReference type="GO" id="GO:0051539">
    <property type="term" value="F:4 iron, 4 sulfur cluster binding"/>
    <property type="evidence" value="ECO:0007669"/>
    <property type="project" value="TreeGrafter"/>
</dbReference>
<dbReference type="GO" id="GO:0006099">
    <property type="term" value="P:tricarboxylic acid cycle"/>
    <property type="evidence" value="ECO:0007669"/>
    <property type="project" value="TreeGrafter"/>
</dbReference>
<feature type="region of interest" description="Disordered" evidence="1">
    <location>
        <begin position="1"/>
        <end position="35"/>
    </location>
</feature>
<keyword evidence="3" id="KW-1185">Reference proteome</keyword>
<dbReference type="GO" id="GO:0005829">
    <property type="term" value="C:cytosol"/>
    <property type="evidence" value="ECO:0007669"/>
    <property type="project" value="TreeGrafter"/>
</dbReference>
<dbReference type="STRING" id="1314785.A0A165AWL1"/>